<evidence type="ECO:0000256" key="1">
    <source>
        <dbReference type="ARBA" id="ARBA00005044"/>
    </source>
</evidence>
<dbReference type="PANTHER" id="PTHR21085">
    <property type="entry name" value="CHORISMATE SYNTHASE"/>
    <property type="match status" value="1"/>
</dbReference>
<comment type="function">
    <text evidence="7">Catalyzes the anti-1,4-elimination of the C-3 phosphate and the C-6 proR hydrogen from 5-enolpyruvylshikimate-3-phosphate (EPSP) to yield chorismate, which is the branch point compound that serves as the starting substrate for the three terminal pathways of aromatic amino acid biosynthesis. This reaction introduces a second double bond into the aromatic ring system.</text>
</comment>
<dbReference type="EMBL" id="MFKA01000082">
    <property type="protein sequence ID" value="OGG31062.1"/>
    <property type="molecule type" value="Genomic_DNA"/>
</dbReference>
<dbReference type="GO" id="GO:0005829">
    <property type="term" value="C:cytosol"/>
    <property type="evidence" value="ECO:0007669"/>
    <property type="project" value="TreeGrafter"/>
</dbReference>
<feature type="binding site" evidence="7">
    <location>
        <begin position="274"/>
        <end position="278"/>
    </location>
    <ligand>
        <name>FMN</name>
        <dbReference type="ChEBI" id="CHEBI:58210"/>
    </ligand>
</feature>
<accession>A0A1F6B2U2</accession>
<name>A0A1F6B2U2_9BACT</name>
<reference evidence="8 9" key="1">
    <citation type="journal article" date="2016" name="Nat. Commun.">
        <title>Thousands of microbial genomes shed light on interconnected biogeochemical processes in an aquifer system.</title>
        <authorList>
            <person name="Anantharaman K."/>
            <person name="Brown C.T."/>
            <person name="Hug L.A."/>
            <person name="Sharon I."/>
            <person name="Castelle C.J."/>
            <person name="Probst A.J."/>
            <person name="Thomas B.C."/>
            <person name="Singh A."/>
            <person name="Wilkins M.J."/>
            <person name="Karaoz U."/>
            <person name="Brodie E.L."/>
            <person name="Williams K.H."/>
            <person name="Hubbard S.S."/>
            <person name="Banfield J.F."/>
        </authorList>
    </citation>
    <scope>NUCLEOTIDE SEQUENCE [LARGE SCALE GENOMIC DNA]</scope>
</reference>
<feature type="binding site" evidence="7">
    <location>
        <begin position="120"/>
        <end position="122"/>
    </location>
    <ligand>
        <name>FMN</name>
        <dbReference type="ChEBI" id="CHEBI:58210"/>
    </ligand>
</feature>
<evidence type="ECO:0000256" key="3">
    <source>
        <dbReference type="ARBA" id="ARBA00013036"/>
    </source>
</evidence>
<evidence type="ECO:0000256" key="2">
    <source>
        <dbReference type="ARBA" id="ARBA00008014"/>
    </source>
</evidence>
<dbReference type="InterPro" id="IPR035904">
    <property type="entry name" value="Chorismate_synth_AroC_sf"/>
</dbReference>
<evidence type="ECO:0000256" key="6">
    <source>
        <dbReference type="ARBA" id="ARBA00023239"/>
    </source>
</evidence>
<keyword evidence="7" id="KW-0521">NADP</keyword>
<dbReference type="GO" id="GO:0009423">
    <property type="term" value="P:chorismate biosynthetic process"/>
    <property type="evidence" value="ECO:0007669"/>
    <property type="project" value="UniProtKB-UniRule"/>
</dbReference>
<dbReference type="Proteomes" id="UP000179209">
    <property type="component" value="Unassembled WGS sequence"/>
</dbReference>
<sequence length="350" mass="38668">MLRFLTAGESHGQAELAILEGIPVGLSVTEEIIQKDLDKRRGGAGRGGRGLIEKDKVKILSGVRLGKTIGSPITLLVDNLDHKNWQNKITKTVTNPRPGHADLAGALKYGFNDIRNVIERASARETIMRVAIGSICRRFLSEFNIQIDSRIIRIGKMEIPDNSQIEEIIIRARKKKDTLGGVIQIIARNIPPGLGSYVHWDRKLDGLIARALMSIPSVKAVEIGDGITNAGKFGSQVHDEIYYDEKYLRKTNHAGGLEGGVTNGEDIVCRVYHKPLSTLGNPFNTINLQTKKSVKAVVERSDICVVPRAGVISEAMIAFVLSDVLLEKFGSDNLNDIKKNYQNYLRRIKI</sequence>
<evidence type="ECO:0000256" key="4">
    <source>
        <dbReference type="ARBA" id="ARBA00022605"/>
    </source>
</evidence>
<proteinExistence type="inferred from homology"/>
<dbReference type="InterPro" id="IPR020541">
    <property type="entry name" value="Chorismate_synthase_CS"/>
</dbReference>
<keyword evidence="6 7" id="KW-0456">Lyase</keyword>
<dbReference type="Gene3D" id="3.60.150.10">
    <property type="entry name" value="Chorismate synthase AroC"/>
    <property type="match status" value="2"/>
</dbReference>
<gene>
    <name evidence="7" type="primary">aroC</name>
    <name evidence="8" type="ORF">A3I51_04255</name>
</gene>
<comment type="caution">
    <text evidence="7">Lacks conserved residue(s) required for the propagation of feature annotation.</text>
</comment>
<keyword evidence="7" id="KW-0288">FMN</keyword>
<dbReference type="AlphaFoldDB" id="A0A1F6B2U2"/>
<comment type="catalytic activity">
    <reaction evidence="7">
        <text>5-O-(1-carboxyvinyl)-3-phosphoshikimate = chorismate + phosphate</text>
        <dbReference type="Rhea" id="RHEA:21020"/>
        <dbReference type="ChEBI" id="CHEBI:29748"/>
        <dbReference type="ChEBI" id="CHEBI:43474"/>
        <dbReference type="ChEBI" id="CHEBI:57701"/>
        <dbReference type="EC" id="4.2.3.5"/>
    </reaction>
</comment>
<protein>
    <recommendedName>
        <fullName evidence="3 7">Chorismate synthase</fullName>
        <shortName evidence="7">CS</shortName>
        <ecNumber evidence="3 7">4.2.3.5</ecNumber>
    </recommendedName>
    <alternativeName>
        <fullName evidence="7">5-enolpyruvylshikimate-3-phosphate phospholyase</fullName>
    </alternativeName>
</protein>
<dbReference type="Pfam" id="PF01264">
    <property type="entry name" value="Chorismate_synt"/>
    <property type="match status" value="1"/>
</dbReference>
<comment type="subunit">
    <text evidence="7">Homotetramer.</text>
</comment>
<dbReference type="HAMAP" id="MF_00300">
    <property type="entry name" value="Chorismate_synth"/>
    <property type="match status" value="1"/>
</dbReference>
<feature type="binding site" evidence="7">
    <location>
        <position position="46"/>
    </location>
    <ligand>
        <name>NADP(+)</name>
        <dbReference type="ChEBI" id="CHEBI:58349"/>
    </ligand>
</feature>
<keyword evidence="7" id="KW-0274">FAD</keyword>
<evidence type="ECO:0000256" key="7">
    <source>
        <dbReference type="HAMAP-Rule" id="MF_00300"/>
    </source>
</evidence>
<dbReference type="EC" id="4.2.3.5" evidence="3 7"/>
<dbReference type="GO" id="GO:0008652">
    <property type="term" value="P:amino acid biosynthetic process"/>
    <property type="evidence" value="ECO:0007669"/>
    <property type="project" value="UniProtKB-KW"/>
</dbReference>
<comment type="caution">
    <text evidence="8">The sequence shown here is derived from an EMBL/GenBank/DDBJ whole genome shotgun (WGS) entry which is preliminary data.</text>
</comment>
<dbReference type="GO" id="GO:0010181">
    <property type="term" value="F:FMN binding"/>
    <property type="evidence" value="ECO:0007669"/>
    <property type="project" value="TreeGrafter"/>
</dbReference>
<feature type="binding site" evidence="7">
    <location>
        <position position="259"/>
    </location>
    <ligand>
        <name>FMN</name>
        <dbReference type="ChEBI" id="CHEBI:58210"/>
    </ligand>
</feature>
<comment type="pathway">
    <text evidence="1 7">Metabolic intermediate biosynthesis; chorismate biosynthesis; chorismate from D-erythrose 4-phosphate and phosphoenolpyruvate: step 7/7.</text>
</comment>
<dbReference type="GO" id="GO:0009073">
    <property type="term" value="P:aromatic amino acid family biosynthetic process"/>
    <property type="evidence" value="ECO:0007669"/>
    <property type="project" value="UniProtKB-KW"/>
</dbReference>
<feature type="binding site" evidence="7">
    <location>
        <position position="300"/>
    </location>
    <ligand>
        <name>FMN</name>
        <dbReference type="ChEBI" id="CHEBI:58210"/>
    </ligand>
</feature>
<dbReference type="CDD" id="cd07304">
    <property type="entry name" value="Chorismate_synthase"/>
    <property type="match status" value="1"/>
</dbReference>
<comment type="similarity">
    <text evidence="2 7">Belongs to the chorismate synthase family.</text>
</comment>
<dbReference type="PROSITE" id="PS00788">
    <property type="entry name" value="CHORISMATE_SYNTHASE_2"/>
    <property type="match status" value="1"/>
</dbReference>
<evidence type="ECO:0000313" key="8">
    <source>
        <dbReference type="EMBL" id="OGG31062.1"/>
    </source>
</evidence>
<dbReference type="GO" id="GO:0004107">
    <property type="term" value="F:chorismate synthase activity"/>
    <property type="evidence" value="ECO:0007669"/>
    <property type="project" value="UniProtKB-UniRule"/>
</dbReference>
<keyword evidence="4 7" id="KW-0028">Amino-acid biosynthesis</keyword>
<dbReference type="InterPro" id="IPR000453">
    <property type="entry name" value="Chorismate_synth"/>
</dbReference>
<dbReference type="UniPathway" id="UPA00053">
    <property type="reaction ID" value="UER00090"/>
</dbReference>
<keyword evidence="5 7" id="KW-0057">Aromatic amino acid biosynthesis</keyword>
<dbReference type="PIRSF" id="PIRSF001456">
    <property type="entry name" value="Chorismate_synth"/>
    <property type="match status" value="1"/>
</dbReference>
<organism evidence="8 9">
    <name type="scientific">Candidatus Gottesmanbacteria bacterium RIFCSPLOWO2_02_FULL_38_8</name>
    <dbReference type="NCBI Taxonomy" id="1798397"/>
    <lineage>
        <taxon>Bacteria</taxon>
        <taxon>Candidatus Gottesmaniibacteriota</taxon>
    </lineage>
</organism>
<keyword evidence="7" id="KW-0285">Flavoprotein</keyword>
<dbReference type="SUPFAM" id="SSF103263">
    <property type="entry name" value="Chorismate synthase, AroC"/>
    <property type="match status" value="1"/>
</dbReference>
<feature type="binding site" evidence="7">
    <location>
        <position position="40"/>
    </location>
    <ligand>
        <name>NADP(+)</name>
        <dbReference type="ChEBI" id="CHEBI:58349"/>
    </ligand>
</feature>
<dbReference type="PANTHER" id="PTHR21085:SF0">
    <property type="entry name" value="CHORISMATE SYNTHASE"/>
    <property type="match status" value="1"/>
</dbReference>
<evidence type="ECO:0000313" key="9">
    <source>
        <dbReference type="Proteomes" id="UP000179209"/>
    </source>
</evidence>
<evidence type="ECO:0000256" key="5">
    <source>
        <dbReference type="ARBA" id="ARBA00023141"/>
    </source>
</evidence>
<comment type="cofactor">
    <cofactor evidence="7">
        <name>FMNH2</name>
        <dbReference type="ChEBI" id="CHEBI:57618"/>
    </cofactor>
    <text evidence="7">Reduced FMN (FMNH(2)).</text>
</comment>